<dbReference type="Gene3D" id="3.40.30.10">
    <property type="entry name" value="Glutaredoxin"/>
    <property type="match status" value="1"/>
</dbReference>
<dbReference type="PANTHER" id="PTHR43969:SF9">
    <property type="entry name" value="GLUTATHIONE S TRANSFERASE D10, ISOFORM A-RELATED"/>
    <property type="match status" value="1"/>
</dbReference>
<dbReference type="GO" id="GO:0006749">
    <property type="term" value="P:glutathione metabolic process"/>
    <property type="evidence" value="ECO:0007669"/>
    <property type="project" value="TreeGrafter"/>
</dbReference>
<accession>A0A1A0DC82</accession>
<feature type="domain" description="GST N-terminal" evidence="2">
    <location>
        <begin position="17"/>
        <end position="96"/>
    </location>
</feature>
<protein>
    <submittedName>
        <fullName evidence="4">Glutathione transferase</fullName>
        <ecNumber evidence="4">2.5.1.18</ecNumber>
    </submittedName>
</protein>
<feature type="domain" description="GST C-terminal" evidence="3">
    <location>
        <begin position="101"/>
        <end position="237"/>
    </location>
</feature>
<dbReference type="GO" id="GO:0004364">
    <property type="term" value="F:glutathione transferase activity"/>
    <property type="evidence" value="ECO:0007669"/>
    <property type="project" value="UniProtKB-EC"/>
</dbReference>
<evidence type="ECO:0000259" key="2">
    <source>
        <dbReference type="PROSITE" id="PS50404"/>
    </source>
</evidence>
<dbReference type="InterPro" id="IPR004045">
    <property type="entry name" value="Glutathione_S-Trfase_N"/>
</dbReference>
<dbReference type="RefSeq" id="WP_003622857.1">
    <property type="nucleotide sequence ID" value="NZ_JBNPTE010000001.1"/>
</dbReference>
<dbReference type="PATRIC" id="fig|438.15.peg.1604"/>
<dbReference type="SUPFAM" id="SSF52833">
    <property type="entry name" value="Thioredoxin-like"/>
    <property type="match status" value="1"/>
</dbReference>
<dbReference type="eggNOG" id="COG0625">
    <property type="taxonomic scope" value="Bacteria"/>
</dbReference>
<organism evidence="4 5">
    <name type="scientific">Acetobacter pasteurianus</name>
    <name type="common">Acetobacter turbidans</name>
    <dbReference type="NCBI Taxonomy" id="438"/>
    <lineage>
        <taxon>Bacteria</taxon>
        <taxon>Pseudomonadati</taxon>
        <taxon>Pseudomonadota</taxon>
        <taxon>Alphaproteobacteria</taxon>
        <taxon>Acetobacterales</taxon>
        <taxon>Acetobacteraceae</taxon>
        <taxon>Acetobacter</taxon>
    </lineage>
</organism>
<dbReference type="EC" id="2.5.1.18" evidence="4"/>
<dbReference type="SFLD" id="SFLDS00019">
    <property type="entry name" value="Glutathione_Transferase_(cytos"/>
    <property type="match status" value="1"/>
</dbReference>
<dbReference type="PROSITE" id="PS50404">
    <property type="entry name" value="GST_NTER"/>
    <property type="match status" value="1"/>
</dbReference>
<dbReference type="CDD" id="cd00299">
    <property type="entry name" value="GST_C_family"/>
    <property type="match status" value="1"/>
</dbReference>
<evidence type="ECO:0000313" key="4">
    <source>
        <dbReference type="EMBL" id="OAZ72878.1"/>
    </source>
</evidence>
<comment type="caution">
    <text evidence="4">The sequence shown here is derived from an EMBL/GenBank/DDBJ whole genome shotgun (WGS) entry which is preliminary data.</text>
</comment>
<dbReference type="InterPro" id="IPR036249">
    <property type="entry name" value="Thioredoxin-like_sf"/>
</dbReference>
<dbReference type="InterPro" id="IPR004046">
    <property type="entry name" value="GST_C"/>
</dbReference>
<dbReference type="InterPro" id="IPR036282">
    <property type="entry name" value="Glutathione-S-Trfase_C_sf"/>
</dbReference>
<evidence type="ECO:0000313" key="5">
    <source>
        <dbReference type="Proteomes" id="UP000093796"/>
    </source>
</evidence>
<dbReference type="AlphaFoldDB" id="A0A1A0DC82"/>
<dbReference type="PROSITE" id="PS50405">
    <property type="entry name" value="GST_CTER"/>
    <property type="match status" value="1"/>
</dbReference>
<dbReference type="Pfam" id="PF00043">
    <property type="entry name" value="GST_C"/>
    <property type="match status" value="1"/>
</dbReference>
<dbReference type="Proteomes" id="UP000093796">
    <property type="component" value="Unassembled WGS sequence"/>
</dbReference>
<dbReference type="CDD" id="cd00570">
    <property type="entry name" value="GST_N_family"/>
    <property type="match status" value="1"/>
</dbReference>
<dbReference type="InterPro" id="IPR040079">
    <property type="entry name" value="Glutathione_S-Trfase"/>
</dbReference>
<keyword evidence="4" id="KW-0808">Transferase</keyword>
<sequence length="239" mass="27579">MLFSLWRWGRQWHKSSGMRTLFHFPLSPASRTVRLVLAEKRLPFEAIIERAWEHRPEFLAMNPAGDVPVLVEDNGLIVPDSYVICEYLEEAYSDTPLLGRTLAERVEVRRVMAWFDTLFAREVSGRFIDERVMKRLSGRGNPDGTALREAYAAMRPLMKYVNDLAENRNWLAGNFLSLADFTAAGHLSCLDFIGDIDWSKVPAVRDWYARMKSRPCFRPLLADRVSGITPPEYYTNLDF</sequence>
<dbReference type="Gene3D" id="1.20.1050.10">
    <property type="match status" value="1"/>
</dbReference>
<dbReference type="PANTHER" id="PTHR43969">
    <property type="entry name" value="GLUTATHIONE S TRANSFERASE D10, ISOFORM A-RELATED"/>
    <property type="match status" value="1"/>
</dbReference>
<dbReference type="OMA" id="QTWEKRR"/>
<gene>
    <name evidence="4" type="ORF">SRCM100623_01421</name>
</gene>
<dbReference type="InterPro" id="IPR010987">
    <property type="entry name" value="Glutathione-S-Trfase_C-like"/>
</dbReference>
<comment type="subunit">
    <text evidence="1">Homodimer.</text>
</comment>
<dbReference type="SFLD" id="SFLDG00358">
    <property type="entry name" value="Main_(cytGST)"/>
    <property type="match status" value="1"/>
</dbReference>
<dbReference type="Pfam" id="PF13417">
    <property type="entry name" value="GST_N_3"/>
    <property type="match status" value="1"/>
</dbReference>
<evidence type="ECO:0000256" key="1">
    <source>
        <dbReference type="ARBA" id="ARBA00011738"/>
    </source>
</evidence>
<reference evidence="4 5" key="1">
    <citation type="submission" date="2016-05" db="EMBL/GenBank/DDBJ databases">
        <title>Genome sequencing of Acetobacter pasteurianus strain SRCM100623.</title>
        <authorList>
            <person name="Song Y.R."/>
        </authorList>
    </citation>
    <scope>NUCLEOTIDE SEQUENCE [LARGE SCALE GENOMIC DNA]</scope>
    <source>
        <strain evidence="4 5">SRCM100623</strain>
    </source>
</reference>
<name>A0A1A0DC82_ACEPA</name>
<dbReference type="SUPFAM" id="SSF47616">
    <property type="entry name" value="GST C-terminal domain-like"/>
    <property type="match status" value="1"/>
</dbReference>
<proteinExistence type="predicted"/>
<dbReference type="EMBL" id="LYUD01000099">
    <property type="protein sequence ID" value="OAZ72878.1"/>
    <property type="molecule type" value="Genomic_DNA"/>
</dbReference>
<evidence type="ECO:0000259" key="3">
    <source>
        <dbReference type="PROSITE" id="PS50405"/>
    </source>
</evidence>